<gene>
    <name evidence="2" type="ORF">BCL69_100829</name>
</gene>
<feature type="region of interest" description="Disordered" evidence="1">
    <location>
        <begin position="1"/>
        <end position="29"/>
    </location>
</feature>
<feature type="compositionally biased region" description="Basic and acidic residues" evidence="1">
    <location>
        <begin position="9"/>
        <end position="19"/>
    </location>
</feature>
<organism evidence="2 3">
    <name type="scientific">Nitrosomonas communis</name>
    <dbReference type="NCBI Taxonomy" id="44574"/>
    <lineage>
        <taxon>Bacteria</taxon>
        <taxon>Pseudomonadati</taxon>
        <taxon>Pseudomonadota</taxon>
        <taxon>Betaproteobacteria</taxon>
        <taxon>Nitrosomonadales</taxon>
        <taxon>Nitrosomonadaceae</taxon>
        <taxon>Nitrosomonas</taxon>
    </lineage>
</organism>
<comment type="caution">
    <text evidence="2">The sequence shown here is derived from an EMBL/GenBank/DDBJ whole genome shotgun (WGS) entry which is preliminary data.</text>
</comment>
<accession>A0A5D3YE44</accession>
<evidence type="ECO:0000313" key="3">
    <source>
        <dbReference type="Proteomes" id="UP000324176"/>
    </source>
</evidence>
<protein>
    <submittedName>
        <fullName evidence="2">Uncharacterized protein</fullName>
    </submittedName>
</protein>
<name>A0A5D3YE44_9PROT</name>
<evidence type="ECO:0000313" key="2">
    <source>
        <dbReference type="EMBL" id="TYP91601.1"/>
    </source>
</evidence>
<sequence length="71" mass="7792">MHGKFTAARKNDHAEKETKQMASVGTSPIHPALEGAEACHKPDLCFPIHSSVVISAVSRIQLDQLRSQQKK</sequence>
<proteinExistence type="predicted"/>
<evidence type="ECO:0000256" key="1">
    <source>
        <dbReference type="SAM" id="MobiDB-lite"/>
    </source>
</evidence>
<dbReference type="AlphaFoldDB" id="A0A5D3YE44"/>
<reference evidence="2 3" key="1">
    <citation type="submission" date="2019-07" db="EMBL/GenBank/DDBJ databases">
        <title>Active sludge and wastewater microbial communities from Klosterneuburg, Austria.</title>
        <authorList>
            <person name="Wagner M."/>
        </authorList>
    </citation>
    <scope>NUCLEOTIDE SEQUENCE [LARGE SCALE GENOMIC DNA]</scope>
    <source>
        <strain evidence="2 3">Nm2</strain>
    </source>
</reference>
<dbReference type="Proteomes" id="UP000324176">
    <property type="component" value="Unassembled WGS sequence"/>
</dbReference>
<dbReference type="EMBL" id="VNHT01000008">
    <property type="protein sequence ID" value="TYP91601.1"/>
    <property type="molecule type" value="Genomic_DNA"/>
</dbReference>